<dbReference type="Pfam" id="PF07411">
    <property type="entry name" value="DUF1508"/>
    <property type="match status" value="1"/>
</dbReference>
<evidence type="ECO:0000313" key="2">
    <source>
        <dbReference type="EMBL" id="MRX64629.1"/>
    </source>
</evidence>
<dbReference type="RefSeq" id="WP_154366698.1">
    <property type="nucleotide sequence ID" value="NZ_CANMYZ010000005.1"/>
</dbReference>
<dbReference type="InterPro" id="IPR051141">
    <property type="entry name" value="UPF0339_domain"/>
</dbReference>
<keyword evidence="3" id="KW-1185">Reference proteome</keyword>
<proteinExistence type="predicted"/>
<dbReference type="OrthoDB" id="9802792at2"/>
<evidence type="ECO:0000313" key="3">
    <source>
        <dbReference type="Proteomes" id="UP000443153"/>
    </source>
</evidence>
<dbReference type="PANTHER" id="PTHR40606:SF1">
    <property type="entry name" value="UPF0339 PROTEIN YEGP"/>
    <property type="match status" value="1"/>
</dbReference>
<comment type="caution">
    <text evidence="2">The sequence shown here is derived from an EMBL/GenBank/DDBJ whole genome shotgun (WGS) entry which is preliminary data.</text>
</comment>
<dbReference type="AlphaFoldDB" id="A0A6I2MPE2"/>
<dbReference type="Gene3D" id="2.30.29.80">
    <property type="match status" value="1"/>
</dbReference>
<accession>A0A6I2MPE2</accession>
<dbReference type="PANTHER" id="PTHR40606">
    <property type="match status" value="1"/>
</dbReference>
<sequence>MIEINKKGANSFSFKLKTESGHTLLKSVEYPNKEIIERTVANLRPIENNTLRFERRTNNEGFFLFDIKNSNGQLIGHSQNYTSEAGMENGIKNLINNMESLLDQ</sequence>
<gene>
    <name evidence="2" type="ORF">GJ691_10645</name>
</gene>
<dbReference type="SUPFAM" id="SSF160113">
    <property type="entry name" value="YegP-like"/>
    <property type="match status" value="1"/>
</dbReference>
<dbReference type="InterPro" id="IPR036913">
    <property type="entry name" value="YegP-like_sf"/>
</dbReference>
<reference evidence="2 3" key="1">
    <citation type="submission" date="2019-11" db="EMBL/GenBank/DDBJ databases">
        <title>Maribacter lutea sp. nov., a marine bacterium isolated from intertidal sand.</title>
        <authorList>
            <person name="Liu A."/>
        </authorList>
    </citation>
    <scope>NUCLEOTIDE SEQUENCE [LARGE SCALE GENOMIC DNA]</scope>
    <source>
        <strain evidence="2 3">RZ05</strain>
    </source>
</reference>
<organism evidence="2 3">
    <name type="scientific">Maribacter luteus</name>
    <dbReference type="NCBI Taxonomy" id="2594478"/>
    <lineage>
        <taxon>Bacteria</taxon>
        <taxon>Pseudomonadati</taxon>
        <taxon>Bacteroidota</taxon>
        <taxon>Flavobacteriia</taxon>
        <taxon>Flavobacteriales</taxon>
        <taxon>Flavobacteriaceae</taxon>
        <taxon>Maribacter</taxon>
    </lineage>
</organism>
<name>A0A6I2MPE2_9FLAO</name>
<feature type="domain" description="DUF1508" evidence="1">
    <location>
        <begin position="61"/>
        <end position="98"/>
    </location>
</feature>
<protein>
    <submittedName>
        <fullName evidence="2">DUF1508 domain-containing protein</fullName>
    </submittedName>
</protein>
<dbReference type="EMBL" id="WKJH01000008">
    <property type="protein sequence ID" value="MRX64629.1"/>
    <property type="molecule type" value="Genomic_DNA"/>
</dbReference>
<dbReference type="Proteomes" id="UP000443153">
    <property type="component" value="Unassembled WGS sequence"/>
</dbReference>
<evidence type="ECO:0000259" key="1">
    <source>
        <dbReference type="Pfam" id="PF07411"/>
    </source>
</evidence>
<dbReference type="InterPro" id="IPR010879">
    <property type="entry name" value="DUF1508"/>
</dbReference>